<dbReference type="InParanoid" id="C5LNZ7"/>
<reference evidence="2 3" key="1">
    <citation type="submission" date="2008-07" db="EMBL/GenBank/DDBJ databases">
        <authorList>
            <person name="El-Sayed N."/>
            <person name="Caler E."/>
            <person name="Inman J."/>
            <person name="Amedeo P."/>
            <person name="Hass B."/>
            <person name="Wortman J."/>
        </authorList>
    </citation>
    <scope>NUCLEOTIDE SEQUENCE [LARGE SCALE GENOMIC DNA]</scope>
    <source>
        <strain evidence="3">ATCC 50983 / TXsc</strain>
    </source>
</reference>
<dbReference type="RefSeq" id="XP_002768861.1">
    <property type="nucleotide sequence ID" value="XM_002768815.1"/>
</dbReference>
<protein>
    <recommendedName>
        <fullName evidence="4">Retrotransposon gag domain-containing protein</fullName>
    </recommendedName>
</protein>
<gene>
    <name evidence="2" type="ORF">Pmar_PMAR000269</name>
</gene>
<sequence>MKGTRSNNHPRKNSPHKEKTATSSSATPPPIEEDGQDPPQGPPVVQQTSIETNPSPLRPKDYEDARKDARKEADLMSKFRGTEDPRGLDGFLSQLNVRLRLNGWVTGFPHSYYLLVNSLTTEVVEEIFVSTAESLLQVQRTLEWFEHAYNDILTELYVNYYDPSMRTLLLAKWQQTQQSHTQSFEVYLKELERQRVLLKHNKHHISDQDLVEKLLLTTTSPYKDWVAEWVAEEREPREMVRLLRNRARATTAQNMFKSSTETLAGINAPDQSQPRTGVLKLRTSTITPMLLLNLHHVVLTTRS</sequence>
<proteinExistence type="predicted"/>
<feature type="region of interest" description="Disordered" evidence="1">
    <location>
        <begin position="1"/>
        <end position="69"/>
    </location>
</feature>
<evidence type="ECO:0000313" key="3">
    <source>
        <dbReference type="Proteomes" id="UP000007800"/>
    </source>
</evidence>
<dbReference type="Proteomes" id="UP000007800">
    <property type="component" value="Unassembled WGS sequence"/>
</dbReference>
<evidence type="ECO:0000313" key="2">
    <source>
        <dbReference type="EMBL" id="EER01579.1"/>
    </source>
</evidence>
<accession>C5LNZ7</accession>
<name>C5LNZ7_PERM5</name>
<dbReference type="OrthoDB" id="461810at2759"/>
<evidence type="ECO:0000256" key="1">
    <source>
        <dbReference type="SAM" id="MobiDB-lite"/>
    </source>
</evidence>
<feature type="compositionally biased region" description="Basic and acidic residues" evidence="1">
    <location>
        <begin position="58"/>
        <end position="69"/>
    </location>
</feature>
<dbReference type="GeneID" id="9040110"/>
<keyword evidence="3" id="KW-1185">Reference proteome</keyword>
<dbReference type="AlphaFoldDB" id="C5LNZ7"/>
<evidence type="ECO:0008006" key="4">
    <source>
        <dbReference type="Google" id="ProtNLM"/>
    </source>
</evidence>
<dbReference type="EMBL" id="GG683913">
    <property type="protein sequence ID" value="EER01579.1"/>
    <property type="molecule type" value="Genomic_DNA"/>
</dbReference>
<organism evidence="3">
    <name type="scientific">Perkinsus marinus (strain ATCC 50983 / TXsc)</name>
    <dbReference type="NCBI Taxonomy" id="423536"/>
    <lineage>
        <taxon>Eukaryota</taxon>
        <taxon>Sar</taxon>
        <taxon>Alveolata</taxon>
        <taxon>Perkinsozoa</taxon>
        <taxon>Perkinsea</taxon>
        <taxon>Perkinsida</taxon>
        <taxon>Perkinsidae</taxon>
        <taxon>Perkinsus</taxon>
    </lineage>
</organism>